<protein>
    <recommendedName>
        <fullName evidence="3">Fis family transcriptional regulator</fullName>
    </recommendedName>
</protein>
<dbReference type="Proteomes" id="UP000179769">
    <property type="component" value="Unassembled WGS sequence"/>
</dbReference>
<dbReference type="EMBL" id="MAXA01000219">
    <property type="protein sequence ID" value="OHV27647.1"/>
    <property type="molecule type" value="Genomic_DNA"/>
</dbReference>
<evidence type="ECO:0000313" key="1">
    <source>
        <dbReference type="EMBL" id="OHV27647.1"/>
    </source>
</evidence>
<reference evidence="2" key="1">
    <citation type="submission" date="2016-07" db="EMBL/GenBank/DDBJ databases">
        <title>Frankia sp. NRRL B-16219 Genome sequencing.</title>
        <authorList>
            <person name="Ghodhbane-Gtari F."/>
            <person name="Swanson E."/>
            <person name="Gueddou A."/>
            <person name="Louati M."/>
            <person name="Nouioui I."/>
            <person name="Hezbri K."/>
            <person name="Abebe-Akele F."/>
            <person name="Simpson S."/>
            <person name="Morris K."/>
            <person name="Thomas K."/>
            <person name="Gtari M."/>
            <person name="Tisa L.S."/>
        </authorList>
    </citation>
    <scope>NUCLEOTIDE SEQUENCE [LARGE SCALE GENOMIC DNA]</scope>
    <source>
        <strain evidence="2">NRRL B-16219</strain>
    </source>
</reference>
<organism evidence="1 2">
    <name type="scientific">Parafrankia soli</name>
    <dbReference type="NCBI Taxonomy" id="2599596"/>
    <lineage>
        <taxon>Bacteria</taxon>
        <taxon>Bacillati</taxon>
        <taxon>Actinomycetota</taxon>
        <taxon>Actinomycetes</taxon>
        <taxon>Frankiales</taxon>
        <taxon>Frankiaceae</taxon>
        <taxon>Parafrankia</taxon>
    </lineage>
</organism>
<accession>A0A1S1Q247</accession>
<sequence length="189" mass="20295">MRWEDLFADLELQWEAVEAAELEAEIADRTRREAGYLRLLDRLRPAVGAEVRCLLRGGPTAGPAAVTGRLTALGVDWLLLSESGPAEVLVPRSSLLAVRGLPTVSAQPGHEGRLAARLDLRHVLRGLVRDRAACAVALLGGGQLTGTLLRVGADFVELAEHPLGGFARRGEVRSGWTVPLEGLAFIRRG</sequence>
<comment type="caution">
    <text evidence="1">The sequence shown here is derived from an EMBL/GenBank/DDBJ whole genome shotgun (WGS) entry which is preliminary data.</text>
</comment>
<proteinExistence type="predicted"/>
<dbReference type="RefSeq" id="WP_071064637.1">
    <property type="nucleotide sequence ID" value="NZ_MAXA01000219.1"/>
</dbReference>
<name>A0A1S1Q247_9ACTN</name>
<dbReference type="OrthoDB" id="3827359at2"/>
<evidence type="ECO:0000313" key="2">
    <source>
        <dbReference type="Proteomes" id="UP000179769"/>
    </source>
</evidence>
<keyword evidence="2" id="KW-1185">Reference proteome</keyword>
<dbReference type="AlphaFoldDB" id="A0A1S1Q247"/>
<gene>
    <name evidence="1" type="ORF">BBK14_19995</name>
</gene>
<evidence type="ECO:0008006" key="3">
    <source>
        <dbReference type="Google" id="ProtNLM"/>
    </source>
</evidence>